<proteinExistence type="inferred from homology"/>
<dbReference type="PANTHER" id="PTHR43421">
    <property type="entry name" value="METALLOPROTEASE PMBA"/>
    <property type="match status" value="1"/>
</dbReference>
<dbReference type="GO" id="GO:0005829">
    <property type="term" value="C:cytosol"/>
    <property type="evidence" value="ECO:0007669"/>
    <property type="project" value="TreeGrafter"/>
</dbReference>
<evidence type="ECO:0000313" key="5">
    <source>
        <dbReference type="EMBL" id="SHG36541.1"/>
    </source>
</evidence>
<dbReference type="GO" id="GO:0006508">
    <property type="term" value="P:proteolysis"/>
    <property type="evidence" value="ECO:0007669"/>
    <property type="project" value="InterPro"/>
</dbReference>
<evidence type="ECO:0000259" key="2">
    <source>
        <dbReference type="Pfam" id="PF01523"/>
    </source>
</evidence>
<dbReference type="SUPFAM" id="SSF111283">
    <property type="entry name" value="Putative modulator of DNA gyrase, PmbA/TldD"/>
    <property type="match status" value="1"/>
</dbReference>
<dbReference type="OrthoDB" id="9803618at2"/>
<evidence type="ECO:0000313" key="6">
    <source>
        <dbReference type="Proteomes" id="UP000183988"/>
    </source>
</evidence>
<feature type="domain" description="Metalloprotease TldD/E N-terminal" evidence="2">
    <location>
        <begin position="23"/>
        <end position="79"/>
    </location>
</feature>
<dbReference type="EMBL" id="FQVW01000028">
    <property type="protein sequence ID" value="SHG36541.1"/>
    <property type="molecule type" value="Genomic_DNA"/>
</dbReference>
<comment type="similarity">
    <text evidence="1">Belongs to the peptidase U62 family.</text>
</comment>
<keyword evidence="6" id="KW-1185">Reference proteome</keyword>
<evidence type="ECO:0000256" key="1">
    <source>
        <dbReference type="ARBA" id="ARBA00005836"/>
    </source>
</evidence>
<dbReference type="Proteomes" id="UP000183988">
    <property type="component" value="Unassembled WGS sequence"/>
</dbReference>
<gene>
    <name evidence="5" type="ORF">SAMN05216225_102842</name>
</gene>
<evidence type="ECO:0000259" key="3">
    <source>
        <dbReference type="Pfam" id="PF19289"/>
    </source>
</evidence>
<dbReference type="InterPro" id="IPR036059">
    <property type="entry name" value="TldD/PmbA_sf"/>
</dbReference>
<dbReference type="InterPro" id="IPR045569">
    <property type="entry name" value="Metalloprtase-TldD/E_C"/>
</dbReference>
<dbReference type="Pfam" id="PF19290">
    <property type="entry name" value="PmbA_TldD_2nd"/>
    <property type="match status" value="1"/>
</dbReference>
<feature type="domain" description="Metalloprotease TldD/E central" evidence="4">
    <location>
        <begin position="113"/>
        <end position="217"/>
    </location>
</feature>
<dbReference type="InterPro" id="IPR047657">
    <property type="entry name" value="PmbA"/>
</dbReference>
<dbReference type="Gene3D" id="3.30.2290.10">
    <property type="entry name" value="PmbA/TldD superfamily"/>
    <property type="match status" value="1"/>
</dbReference>
<dbReference type="InterPro" id="IPR002510">
    <property type="entry name" value="Metalloprtase-TldD/E_N"/>
</dbReference>
<accession>A0A1M5J7T4</accession>
<dbReference type="RefSeq" id="WP_072891059.1">
    <property type="nucleotide sequence ID" value="NZ_FQVW01000028.1"/>
</dbReference>
<dbReference type="GO" id="GO:0008237">
    <property type="term" value="F:metallopeptidase activity"/>
    <property type="evidence" value="ECO:0007669"/>
    <property type="project" value="InterPro"/>
</dbReference>
<dbReference type="Pfam" id="PF01523">
    <property type="entry name" value="PmbA_TldD_1st"/>
    <property type="match status" value="1"/>
</dbReference>
<reference evidence="5 6" key="1">
    <citation type="submission" date="2016-11" db="EMBL/GenBank/DDBJ databases">
        <authorList>
            <person name="Jaros S."/>
            <person name="Januszkiewicz K."/>
            <person name="Wedrychowicz H."/>
        </authorList>
    </citation>
    <scope>NUCLEOTIDE SEQUENCE [LARGE SCALE GENOMIC DNA]</scope>
    <source>
        <strain evidence="5 6">IBRC-M 10683</strain>
    </source>
</reference>
<sequence length="450" mass="49376">MELTNFRDQLFAKGEKLGITDLEVYYEKQDSFSCKVFKGEVDGYESSSVRGVSVRGVYQDKMGYAYTEKLDEESVSFLLNSVQENAALMEEEPEELFEGNVDYQDYDFFSPALTDVSAEEKLALVKEIEAKILAYDERVVQVGYAALSDQSIEKAIFNNKGLALQDKNNFLYVIFSVTVKEGEEIKSGFSFKLTKDFATLNADEIAKEAVEKSLSQLGGKEYPNKKYPVIFQNFAASSLVATFVSSFSAEYVQKGQSQLKGKLGEKIASDHVTLSDNPFLPEGTQSGTFDSEGVPTREVTVVENGELKTYFHNLKTAKKDGVESTGHGYKSSYKGTIEVTPSNFYVVPTENKYEDLYSGLEEGIIITDLQGLHSGANPISGDFSLAANGFYVKDGKIAGPTNLMTIAGNFFDVLKDVEQVADDLEFSPGGGVGFIGSPSIKVKSLSVTVD</sequence>
<name>A0A1M5J7T4_9BACI</name>
<dbReference type="Pfam" id="PF19289">
    <property type="entry name" value="PmbA_TldD_3rd"/>
    <property type="match status" value="1"/>
</dbReference>
<organism evidence="5 6">
    <name type="scientific">Ornithinibacillus halophilus</name>
    <dbReference type="NCBI Taxonomy" id="930117"/>
    <lineage>
        <taxon>Bacteria</taxon>
        <taxon>Bacillati</taxon>
        <taxon>Bacillota</taxon>
        <taxon>Bacilli</taxon>
        <taxon>Bacillales</taxon>
        <taxon>Bacillaceae</taxon>
        <taxon>Ornithinibacillus</taxon>
    </lineage>
</organism>
<dbReference type="AlphaFoldDB" id="A0A1M5J7T4"/>
<protein>
    <submittedName>
        <fullName evidence="5">PmbA protein</fullName>
    </submittedName>
</protein>
<feature type="domain" description="Metalloprotease TldD/E C-terminal" evidence="3">
    <location>
        <begin position="225"/>
        <end position="448"/>
    </location>
</feature>
<dbReference type="InterPro" id="IPR035068">
    <property type="entry name" value="TldD/PmbA_N"/>
</dbReference>
<evidence type="ECO:0000259" key="4">
    <source>
        <dbReference type="Pfam" id="PF19290"/>
    </source>
</evidence>
<dbReference type="InterPro" id="IPR045570">
    <property type="entry name" value="Metalloprtase-TldD/E_cen_dom"/>
</dbReference>
<dbReference type="STRING" id="930117.SAMN05216225_102842"/>
<dbReference type="PANTHER" id="PTHR43421:SF1">
    <property type="entry name" value="METALLOPROTEASE PMBA"/>
    <property type="match status" value="1"/>
</dbReference>